<dbReference type="EMBL" id="LK391969">
    <property type="protein sequence ID" value="CEF26223.1"/>
    <property type="molecule type" value="Genomic_DNA"/>
</dbReference>
<evidence type="ECO:0000259" key="5">
    <source>
        <dbReference type="Pfam" id="PF22780"/>
    </source>
</evidence>
<dbReference type="RefSeq" id="WP_082049993.1">
    <property type="nucleotide sequence ID" value="NZ_LK391969.1"/>
</dbReference>
<dbReference type="SUPFAM" id="SSF51905">
    <property type="entry name" value="FAD/NAD(P)-binding domain"/>
    <property type="match status" value="1"/>
</dbReference>
<keyword evidence="2" id="KW-0285">Flavoprotein</keyword>
<accession>A0A078MB68</accession>
<organism evidence="6">
    <name type="scientific">Pseudomonas saudimassiliensis</name>
    <dbReference type="NCBI Taxonomy" id="1461581"/>
    <lineage>
        <taxon>Bacteria</taxon>
        <taxon>Pseudomonadati</taxon>
        <taxon>Pseudomonadota</taxon>
        <taxon>Gammaproteobacteria</taxon>
        <taxon>Pseudomonadales</taxon>
        <taxon>Pseudomonadaceae</taxon>
        <taxon>Pseudomonas</taxon>
    </lineage>
</organism>
<evidence type="ECO:0000256" key="1">
    <source>
        <dbReference type="ARBA" id="ARBA00001974"/>
    </source>
</evidence>
<dbReference type="InterPro" id="IPR023166">
    <property type="entry name" value="BaiN-like_dom_sf"/>
</dbReference>
<protein>
    <submittedName>
        <fullName evidence="6">Flavoprotein</fullName>
    </submittedName>
</protein>
<dbReference type="InterPro" id="IPR057661">
    <property type="entry name" value="RsdA/BaiN/AoA(So)_Rossmann"/>
</dbReference>
<keyword evidence="3" id="KW-0274">FAD</keyword>
<dbReference type="InterPro" id="IPR004792">
    <property type="entry name" value="BaiN-like"/>
</dbReference>
<gene>
    <name evidence="6" type="ORF">BN1049_01150</name>
</gene>
<name>A0A078MB68_9PSED</name>
<sequence length="406" mass="44543">MQSSSPTFDVIILGAGASGLMCAATAAQRGRRVLVLEKANKVGKKILMSGGGRCNFTNYQVEPDNFLSANPHFCKAALKRYTQWDFIGMVERHGIEYEERKHSQLFCRHSARDILDMLLDECHQAGVEIRTHCEVTEVQALDTHHPRYRLLGRQGQQPLRLDCQSLVVATGALSIPTLGGSGIGYDIATQFGLPLVPRRAGLVPFMFSDTMKSVCERLSGLALEVSVECNGQSFTENMLFTHRGISGPAMLQISSYWHPGDTLTIDLLPGVDTFNWLREARQQQGKQLLKTLLAQRLGRALVAELLQLWWPDAPARPLADYSDKQLQGVAAQLQGWALKPSATEGYRTAEVTLGGVATEAISSKTMEARDCPGLYFIGEVLDVSGHLGGFNFQWAWSSGYSAGLAV</sequence>
<dbReference type="PANTHER" id="PTHR42887:SF2">
    <property type="entry name" value="OS12G0638800 PROTEIN"/>
    <property type="match status" value="1"/>
</dbReference>
<proteinExistence type="predicted"/>
<reference evidence="6" key="1">
    <citation type="submission" date="2014-07" db="EMBL/GenBank/DDBJ databases">
        <authorList>
            <person name="Urmite Genomes Urmite Genomes"/>
        </authorList>
    </citation>
    <scope>NUCLEOTIDE SEQUENCE</scope>
    <source>
        <strain evidence="6">12M76_air</strain>
    </source>
</reference>
<dbReference type="NCBIfam" id="TIGR00275">
    <property type="entry name" value="aminoacetone oxidase family FAD-binding enzyme"/>
    <property type="match status" value="1"/>
</dbReference>
<evidence type="ECO:0000259" key="4">
    <source>
        <dbReference type="Pfam" id="PF03486"/>
    </source>
</evidence>
<dbReference type="PANTHER" id="PTHR42887">
    <property type="entry name" value="OS12G0638800 PROTEIN"/>
    <property type="match status" value="1"/>
</dbReference>
<dbReference type="InterPro" id="IPR036188">
    <property type="entry name" value="FAD/NAD-bd_sf"/>
</dbReference>
<feature type="domain" description="RsdA/BaiN/AoA(So)-like insert" evidence="5">
    <location>
        <begin position="199"/>
        <end position="351"/>
    </location>
</feature>
<dbReference type="Pfam" id="PF22780">
    <property type="entry name" value="HI0933_like_1st"/>
    <property type="match status" value="1"/>
</dbReference>
<dbReference type="Gene3D" id="3.50.50.60">
    <property type="entry name" value="FAD/NAD(P)-binding domain"/>
    <property type="match status" value="1"/>
</dbReference>
<dbReference type="EMBL" id="LM997413">
    <property type="protein sequence ID" value="CEA03540.1"/>
    <property type="molecule type" value="Genomic_DNA"/>
</dbReference>
<dbReference type="OrthoDB" id="9773233at2"/>
<dbReference type="InterPro" id="IPR055178">
    <property type="entry name" value="RsdA/BaiN/AoA(So)-like_dom"/>
</dbReference>
<dbReference type="Pfam" id="PF03486">
    <property type="entry name" value="HI0933_like"/>
    <property type="match status" value="1"/>
</dbReference>
<dbReference type="SUPFAM" id="SSF160996">
    <property type="entry name" value="HI0933 insert domain-like"/>
    <property type="match status" value="1"/>
</dbReference>
<dbReference type="Gene3D" id="1.10.8.260">
    <property type="entry name" value="HI0933 insert domain-like"/>
    <property type="match status" value="1"/>
</dbReference>
<evidence type="ECO:0000256" key="3">
    <source>
        <dbReference type="ARBA" id="ARBA00022827"/>
    </source>
</evidence>
<dbReference type="Gene3D" id="2.40.30.10">
    <property type="entry name" value="Translation factors"/>
    <property type="match status" value="1"/>
</dbReference>
<dbReference type="PRINTS" id="PR00368">
    <property type="entry name" value="FADPNR"/>
</dbReference>
<dbReference type="AlphaFoldDB" id="A0A078MB68"/>
<evidence type="ECO:0000313" key="6">
    <source>
        <dbReference type="EMBL" id="CEA03540.1"/>
    </source>
</evidence>
<dbReference type="PRINTS" id="PR00411">
    <property type="entry name" value="PNDRDTASEI"/>
</dbReference>
<evidence type="ECO:0000256" key="2">
    <source>
        <dbReference type="ARBA" id="ARBA00022630"/>
    </source>
</evidence>
<comment type="cofactor">
    <cofactor evidence="1">
        <name>FAD</name>
        <dbReference type="ChEBI" id="CHEBI:57692"/>
    </cofactor>
</comment>
<feature type="domain" description="RsdA/BaiN/AoA(So)-like Rossmann fold-like" evidence="4">
    <location>
        <begin position="9"/>
        <end position="403"/>
    </location>
</feature>